<evidence type="ECO:0000313" key="1">
    <source>
        <dbReference type="EMBL" id="KAG2938575.1"/>
    </source>
</evidence>
<reference evidence="1" key="1">
    <citation type="submission" date="2018-10" db="EMBL/GenBank/DDBJ databases">
        <title>Effector identification in a new, highly contiguous assembly of the strawberry crown rot pathogen Phytophthora cactorum.</title>
        <authorList>
            <person name="Armitage A.D."/>
            <person name="Nellist C.F."/>
            <person name="Bates H."/>
            <person name="Vickerstaff R.J."/>
            <person name="Harrison R.J."/>
        </authorList>
    </citation>
    <scope>NUCLEOTIDE SEQUENCE</scope>
    <source>
        <strain evidence="1">4040</strain>
    </source>
</reference>
<dbReference type="AlphaFoldDB" id="A0A8T1DCL1"/>
<dbReference type="VEuPathDB" id="FungiDB:PC110_g8466"/>
<accession>A0A8T1DCL1</accession>
<protein>
    <submittedName>
        <fullName evidence="1">Uncharacterized protein</fullName>
    </submittedName>
</protein>
<comment type="caution">
    <text evidence="1">The sequence shown here is derived from an EMBL/GenBank/DDBJ whole genome shotgun (WGS) entry which is preliminary data.</text>
</comment>
<evidence type="ECO:0000313" key="2">
    <source>
        <dbReference type="Proteomes" id="UP000736787"/>
    </source>
</evidence>
<sequence length="96" mass="11053">MATFALLSTKVLPEKCATSGSDDDVGEESALLIFVLKKLFQLELIEYVDQLIDLPSFSSRSHVLKPTRLQHSQGQHWRLHLRRTTSRRTFPHRPPQ</sequence>
<proteinExistence type="predicted"/>
<name>A0A8T1DCL1_9STRA</name>
<organism evidence="1 2">
    <name type="scientific">Phytophthora cactorum</name>
    <dbReference type="NCBI Taxonomy" id="29920"/>
    <lineage>
        <taxon>Eukaryota</taxon>
        <taxon>Sar</taxon>
        <taxon>Stramenopiles</taxon>
        <taxon>Oomycota</taxon>
        <taxon>Peronosporomycetes</taxon>
        <taxon>Peronosporales</taxon>
        <taxon>Peronosporaceae</taxon>
        <taxon>Phytophthora</taxon>
    </lineage>
</organism>
<gene>
    <name evidence="1" type="ORF">PC117_g11164</name>
</gene>
<dbReference type="EMBL" id="RCMK01000283">
    <property type="protein sequence ID" value="KAG2938575.1"/>
    <property type="molecule type" value="Genomic_DNA"/>
</dbReference>
<dbReference type="Proteomes" id="UP000736787">
    <property type="component" value="Unassembled WGS sequence"/>
</dbReference>